<feature type="domain" description="Glycosyltransferase subfamily 4-like N-terminal" evidence="2">
    <location>
        <begin position="24"/>
        <end position="167"/>
    </location>
</feature>
<evidence type="ECO:0000313" key="4">
    <source>
        <dbReference type="Proteomes" id="UP001589747"/>
    </source>
</evidence>
<keyword evidence="4" id="KW-1185">Reference proteome</keyword>
<feature type="domain" description="Glycosyl transferase family 1" evidence="1">
    <location>
        <begin position="188"/>
        <end position="349"/>
    </location>
</feature>
<dbReference type="EMBL" id="JBHMDO010000008">
    <property type="protein sequence ID" value="MFB9325046.1"/>
    <property type="molecule type" value="Genomic_DNA"/>
</dbReference>
<evidence type="ECO:0000259" key="2">
    <source>
        <dbReference type="Pfam" id="PF13439"/>
    </source>
</evidence>
<dbReference type="PANTHER" id="PTHR12526">
    <property type="entry name" value="GLYCOSYLTRANSFERASE"/>
    <property type="match status" value="1"/>
</dbReference>
<proteinExistence type="predicted"/>
<dbReference type="Gene3D" id="3.40.50.2000">
    <property type="entry name" value="Glycogen Phosphorylase B"/>
    <property type="match status" value="2"/>
</dbReference>
<dbReference type="Pfam" id="PF00534">
    <property type="entry name" value="Glycos_transf_1"/>
    <property type="match status" value="1"/>
</dbReference>
<dbReference type="SUPFAM" id="SSF53756">
    <property type="entry name" value="UDP-Glycosyltransferase/glycogen phosphorylase"/>
    <property type="match status" value="1"/>
</dbReference>
<evidence type="ECO:0000313" key="3">
    <source>
        <dbReference type="EMBL" id="MFB9325046.1"/>
    </source>
</evidence>
<sequence length="387" mass="44160">MPKVLFCATVDYHFEKFHLPYMQWFREQGWEVHVAASGKLALPYTDRKFDLPIARSPLKLARNWSAYRRLAAIMEEQDYDLIHCHTPVGGMLARLAGRRLRKRGAKILYTAHGFHFCKGAPLLNWLLYYPIERTMAAATDCLITINEEDYELARRRRFPAGRIERVSGVGVNLERYHPLPEAERHLRRRELGLAADDMAMFFAAEFNANKNQQLLIHALAGMRGYPGAKLLLAGDGGRQAVCRELAERLGVADRVLFLGYRHDIDRLLPLCDLAVASSLREGLPVNIMEAMACGLPVVATRNRGHNELVEDAVNGYLVTAGDEQGFARRLEELCRSRSLRRRMGQASAQRAKRYALPEVRAQLADIYSRYMAEDRNEAEDQHHRAYL</sequence>
<comment type="caution">
    <text evidence="3">The sequence shown here is derived from an EMBL/GenBank/DDBJ whole genome shotgun (WGS) entry which is preliminary data.</text>
</comment>
<dbReference type="RefSeq" id="WP_377490120.1">
    <property type="nucleotide sequence ID" value="NZ_JBHMDO010000008.1"/>
</dbReference>
<reference evidence="3 4" key="1">
    <citation type="submission" date="2024-09" db="EMBL/GenBank/DDBJ databases">
        <authorList>
            <person name="Sun Q."/>
            <person name="Mori K."/>
        </authorList>
    </citation>
    <scope>NUCLEOTIDE SEQUENCE [LARGE SCALE GENOMIC DNA]</scope>
    <source>
        <strain evidence="3 4">TISTR 2452</strain>
    </source>
</reference>
<evidence type="ECO:0000259" key="1">
    <source>
        <dbReference type="Pfam" id="PF00534"/>
    </source>
</evidence>
<dbReference type="Pfam" id="PF13439">
    <property type="entry name" value="Glyco_transf_4"/>
    <property type="match status" value="1"/>
</dbReference>
<name>A0ABV5KKE5_9BACL</name>
<dbReference type="PANTHER" id="PTHR12526:SF630">
    <property type="entry name" value="GLYCOSYLTRANSFERASE"/>
    <property type="match status" value="1"/>
</dbReference>
<accession>A0ABV5KKE5</accession>
<dbReference type="CDD" id="cd03808">
    <property type="entry name" value="GT4_CapM-like"/>
    <property type="match status" value="1"/>
</dbReference>
<dbReference type="Proteomes" id="UP001589747">
    <property type="component" value="Unassembled WGS sequence"/>
</dbReference>
<gene>
    <name evidence="3" type="ORF">ACFFSY_03805</name>
</gene>
<dbReference type="InterPro" id="IPR028098">
    <property type="entry name" value="Glyco_trans_4-like_N"/>
</dbReference>
<organism evidence="3 4">
    <name type="scientific">Paenibacillus aurantiacus</name>
    <dbReference type="NCBI Taxonomy" id="1936118"/>
    <lineage>
        <taxon>Bacteria</taxon>
        <taxon>Bacillati</taxon>
        <taxon>Bacillota</taxon>
        <taxon>Bacilli</taxon>
        <taxon>Bacillales</taxon>
        <taxon>Paenibacillaceae</taxon>
        <taxon>Paenibacillus</taxon>
    </lineage>
</organism>
<dbReference type="InterPro" id="IPR001296">
    <property type="entry name" value="Glyco_trans_1"/>
</dbReference>
<protein>
    <submittedName>
        <fullName evidence="3">Glycosyltransferase family 4 protein</fullName>
    </submittedName>
</protein>